<gene>
    <name evidence="1" type="ORF">HMPREF0663_11908</name>
</gene>
<keyword evidence="2" id="KW-1185">Reference proteome</keyword>
<proteinExistence type="predicted"/>
<reference evidence="1" key="1">
    <citation type="submission" date="2011-01" db="EMBL/GenBank/DDBJ databases">
        <authorList>
            <person name="Muzny D."/>
            <person name="Qin X."/>
            <person name="Buhay C."/>
            <person name="Dugan-Rocha S."/>
            <person name="Ding Y."/>
            <person name="Chen G."/>
            <person name="Hawes A."/>
            <person name="Holder M."/>
            <person name="Jhangiani S."/>
            <person name="Johnson A."/>
            <person name="Khan Z."/>
            <person name="Li Z."/>
            <person name="Liu W."/>
            <person name="Liu X."/>
            <person name="Perez L."/>
            <person name="Shen H."/>
            <person name="Wang Q."/>
            <person name="Watt J."/>
            <person name="Xi L."/>
            <person name="Xin Y."/>
            <person name="Zhou J."/>
            <person name="Deng J."/>
            <person name="Jiang H."/>
            <person name="Liu Y."/>
            <person name="Qu J."/>
            <person name="Song X.-Z."/>
            <person name="Zhang L."/>
            <person name="Villasana D."/>
            <person name="Johnson A."/>
            <person name="Liu J."/>
            <person name="Liyanage D."/>
            <person name="Lorensuhewa L."/>
            <person name="Robinson T."/>
            <person name="Song A."/>
            <person name="Song B.-B."/>
            <person name="Dinh H."/>
            <person name="Thornton R."/>
            <person name="Coyle M."/>
            <person name="Francisco L."/>
            <person name="Jackson L."/>
            <person name="Javaid M."/>
            <person name="Korchina V."/>
            <person name="Kovar C."/>
            <person name="Mata R."/>
            <person name="Mathew T."/>
            <person name="Ngo R."/>
            <person name="Nguyen L."/>
            <person name="Nguyen N."/>
            <person name="Okwuonu G."/>
            <person name="Ongeri F."/>
            <person name="Pham C."/>
            <person name="Simmons D."/>
            <person name="Wilczek-Boney K."/>
            <person name="Hale W."/>
            <person name="Jakkamsetti A."/>
            <person name="Pham P."/>
            <person name="Ruth R."/>
            <person name="San Lucas F."/>
            <person name="Warren J."/>
            <person name="Zhang J."/>
            <person name="Zhao Z."/>
            <person name="Zhou C."/>
            <person name="Zhu D."/>
            <person name="Lee S."/>
            <person name="Bess C."/>
            <person name="Blankenburg K."/>
            <person name="Forbes L."/>
            <person name="Fu Q."/>
            <person name="Gubbala S."/>
            <person name="Hirani K."/>
            <person name="Jayaseelan J.C."/>
            <person name="Lara F."/>
            <person name="Munidasa M."/>
            <person name="Palculict T."/>
            <person name="Patil S."/>
            <person name="Pu L.-L."/>
            <person name="Saada N."/>
            <person name="Tang L."/>
            <person name="Weissenberger G."/>
            <person name="Zhu Y."/>
            <person name="Hemphill L."/>
            <person name="Shang Y."/>
            <person name="Youmans B."/>
            <person name="Ayvaz T."/>
            <person name="Ross M."/>
            <person name="Santibanez J."/>
            <person name="Aqrawi P."/>
            <person name="Gross S."/>
            <person name="Joshi V."/>
            <person name="Fowler G."/>
            <person name="Nazareth L."/>
            <person name="Reid J."/>
            <person name="Worley K."/>
            <person name="Petrosino J."/>
            <person name="Highlander S."/>
            <person name="Gibbs R."/>
        </authorList>
    </citation>
    <scope>NUCLEOTIDE SEQUENCE [LARGE SCALE GENOMIC DNA]</scope>
    <source>
        <strain evidence="1">ATCC 33269</strain>
    </source>
</reference>
<sequence length="155" mass="17633">MKHILSGLATLNGKDLWEEYHVFLREERRGGKENLRAILAPSKMKEHVAVDIREQQGEKYSADLQPRSAARDVTLNFALSAPTRAEFLTRYRNFVTALKTGDKGWLTFEFPTLGITMKMFCVEFPDGYDALSSLWVEAAQAGGFKVKFREPQPSF</sequence>
<accession>E7RRV7</accession>
<dbReference type="STRING" id="28134.SAMN05444288_1544"/>
<dbReference type="HOGENOM" id="CLU_143992_0_0_10"/>
<dbReference type="eggNOG" id="ENOG5032TZ2">
    <property type="taxonomic scope" value="Bacteria"/>
</dbReference>
<dbReference type="EMBL" id="AEPE02000005">
    <property type="protein sequence ID" value="EFZ36995.1"/>
    <property type="molecule type" value="Genomic_DNA"/>
</dbReference>
<dbReference type="AlphaFoldDB" id="E7RRV7"/>
<protein>
    <submittedName>
        <fullName evidence="1">Uncharacterized protein</fullName>
    </submittedName>
</protein>
<name>E7RRV7_9BACT</name>
<comment type="caution">
    <text evidence="1">The sequence shown here is derived from an EMBL/GenBank/DDBJ whole genome shotgun (WGS) entry which is preliminary data.</text>
</comment>
<dbReference type="Proteomes" id="UP000005580">
    <property type="component" value="Unassembled WGS sequence"/>
</dbReference>
<evidence type="ECO:0000313" key="1">
    <source>
        <dbReference type="EMBL" id="EFZ36995.1"/>
    </source>
</evidence>
<organism evidence="1 2">
    <name type="scientific">Hoylesella oralis ATCC 33269</name>
    <dbReference type="NCBI Taxonomy" id="873533"/>
    <lineage>
        <taxon>Bacteria</taxon>
        <taxon>Pseudomonadati</taxon>
        <taxon>Bacteroidota</taxon>
        <taxon>Bacteroidia</taxon>
        <taxon>Bacteroidales</taxon>
        <taxon>Prevotellaceae</taxon>
        <taxon>Hoylesella</taxon>
    </lineage>
</organism>
<dbReference type="RefSeq" id="WP_004370099.1">
    <property type="nucleotide sequence ID" value="NZ_GL833119.1"/>
</dbReference>
<evidence type="ECO:0000313" key="2">
    <source>
        <dbReference type="Proteomes" id="UP000005580"/>
    </source>
</evidence>